<gene>
    <name evidence="1" type="ORF">ACFSNC_05995</name>
</gene>
<evidence type="ECO:0000313" key="1">
    <source>
        <dbReference type="EMBL" id="MFD2139940.1"/>
    </source>
</evidence>
<dbReference type="SUPFAM" id="SSF55961">
    <property type="entry name" value="Bet v1-like"/>
    <property type="match status" value="1"/>
</dbReference>
<dbReference type="RefSeq" id="WP_213353371.1">
    <property type="nucleotide sequence ID" value="NZ_JAHBGB010000033.1"/>
</dbReference>
<proteinExistence type="predicted"/>
<dbReference type="Proteomes" id="UP001597299">
    <property type="component" value="Unassembled WGS sequence"/>
</dbReference>
<name>A0ABW4YUH5_9HYPH</name>
<comment type="caution">
    <text evidence="1">The sequence shown here is derived from an EMBL/GenBank/DDBJ whole genome shotgun (WGS) entry which is preliminary data.</text>
</comment>
<dbReference type="EMBL" id="JBHUHD010000001">
    <property type="protein sequence ID" value="MFD2139940.1"/>
    <property type="molecule type" value="Genomic_DNA"/>
</dbReference>
<dbReference type="Gene3D" id="3.30.530.20">
    <property type="match status" value="1"/>
</dbReference>
<reference evidence="2" key="1">
    <citation type="journal article" date="2019" name="Int. J. Syst. Evol. Microbiol.">
        <title>The Global Catalogue of Microorganisms (GCM) 10K type strain sequencing project: providing services to taxonomists for standard genome sequencing and annotation.</title>
        <authorList>
            <consortium name="The Broad Institute Genomics Platform"/>
            <consortium name="The Broad Institute Genome Sequencing Center for Infectious Disease"/>
            <person name="Wu L."/>
            <person name="Ma J."/>
        </authorList>
    </citation>
    <scope>NUCLEOTIDE SEQUENCE [LARGE SCALE GENOMIC DNA]</scope>
    <source>
        <strain evidence="2">CCM 7435</strain>
    </source>
</reference>
<accession>A0ABW4YUH5</accession>
<evidence type="ECO:0000313" key="2">
    <source>
        <dbReference type="Proteomes" id="UP001597299"/>
    </source>
</evidence>
<protein>
    <submittedName>
        <fullName evidence="1">SRPBCC family protein</fullName>
    </submittedName>
</protein>
<keyword evidence="2" id="KW-1185">Reference proteome</keyword>
<organism evidence="1 2">
    <name type="scientific">Ancylobacter oerskovii</name>
    <dbReference type="NCBI Taxonomy" id="459519"/>
    <lineage>
        <taxon>Bacteria</taxon>
        <taxon>Pseudomonadati</taxon>
        <taxon>Pseudomonadota</taxon>
        <taxon>Alphaproteobacteria</taxon>
        <taxon>Hyphomicrobiales</taxon>
        <taxon>Xanthobacteraceae</taxon>
        <taxon>Ancylobacter</taxon>
    </lineage>
</organism>
<dbReference type="InterPro" id="IPR023393">
    <property type="entry name" value="START-like_dom_sf"/>
</dbReference>
<sequence>MSVRPALHIGIGIARAFEEVRAFLSDPANFPAWAEGLGHGFTPLGGREWRVETPLGPMRVRFTPPNPYGVLDHTLIPAEGAPMYNPMRVVANGEGSEVVFTLFRREGMDDAGFAADAEWVRRDLARLKALMEAG</sequence>